<reference evidence="3 4" key="1">
    <citation type="submission" date="2015-03" db="EMBL/GenBank/DDBJ databases">
        <title>Draft genome of the nematode, Opisthorchis viverrini.</title>
        <authorList>
            <person name="Mitreva M."/>
        </authorList>
    </citation>
    <scope>NUCLEOTIDE SEQUENCE [LARGE SCALE GENOMIC DNA]</scope>
    <source>
        <strain evidence="3">Khon Kaen</strain>
    </source>
</reference>
<dbReference type="InterPro" id="IPR036389">
    <property type="entry name" value="RNase_III_sf"/>
</dbReference>
<name>A0A1S8WKM7_OPIVI</name>
<sequence length="918" mass="104074">MKRLWIPPVDSHPMPLTCFRDSLPSNVDLPLTGNRTSQNILKTPNPTREKIYKIQTCEKLSAPYQKLPTCTADFHLYSWTLPSVSTLESLAEIGAGCFGNTKQMIGLIFPRPIAESEYVCRVPIYLSRGLARARVWKVNKVRLDPSQLQKAMALHSVLAELLTELTHYEFYSVDSEACKSCKVRKFNHYDWNPEQSLFLGLLTITKDKLIDWAASDELLRWSESMKLWRMGVSKTQSIVELHSSGIISAYPCVLSSLPPNMCHGRLVRPRSLPKHDSGLFVVCDRINASCPTKQRDRDTVSCYRLSRHLNACRVNSGLSEKTSSRMPIDFRTSDCFVHPLPAWLWFSLTLIPPILYQTNRALLSVEFCVKLTQFVTLSAANCWSVVSPLTVLVPDRLDAPNGMLRQLYHSTANDKQAESSNAGQHWDKKVVTKLPASYPIPGPTELLEATTLLRAADSVNLERLEFIGDSFLQLITTLQVYQNSSLQADEQQLTNKRSVLVSNANLYGIVDREQWYRYCTTRPFDTRDLFIPPCYTLKSQYQEPDDLRLYVKLTDKSLADMIEALLGCFLQCVGIRGACGLLQRFGISFMDCVNGTLNSSASMWRCFFQDPFCLTEQLSKLTIGSAGGDEATTAVLDESIISLQGRLGYVFRNQALLHEARTHSSYSPLEPTVCYQRLEFLGDAVLGYVVSDDLFRRFPDYDPGMLTNHRSLIVNNLVLARVLVDLKLHNDIRHNIPSLHSMVDKLCSVRLADVKSLSELREKIQLNITALPMKILGDVFESLIGAVFVDTKGDLQVIQTIVRRLLGKVLKTTNQTPQGKKVFGVRKFFKDDEQSRNVFGSLDIYRKMVCYMWCDFADLHSCFTGKAKADSHGHNIQLVKQKKQVLTFLPNDENQIKADPMRRPPFLVRTDWRTAKFQ</sequence>
<accession>A0A1S8WKM7</accession>
<evidence type="ECO:0000259" key="2">
    <source>
        <dbReference type="PROSITE" id="PS50142"/>
    </source>
</evidence>
<dbReference type="Pfam" id="PF00636">
    <property type="entry name" value="Ribonuclease_3"/>
    <property type="match status" value="2"/>
</dbReference>
<dbReference type="Proteomes" id="UP000243686">
    <property type="component" value="Unassembled WGS sequence"/>
</dbReference>
<evidence type="ECO:0000256" key="1">
    <source>
        <dbReference type="ARBA" id="ARBA00022801"/>
    </source>
</evidence>
<dbReference type="PANTHER" id="PTHR14950">
    <property type="entry name" value="DICER-RELATED"/>
    <property type="match status" value="1"/>
</dbReference>
<dbReference type="Gene3D" id="1.10.1520.10">
    <property type="entry name" value="Ribonuclease III domain"/>
    <property type="match status" value="2"/>
</dbReference>
<evidence type="ECO:0000313" key="4">
    <source>
        <dbReference type="Proteomes" id="UP000243686"/>
    </source>
</evidence>
<dbReference type="EMBL" id="KV906290">
    <property type="protein sequence ID" value="OON14981.1"/>
    <property type="molecule type" value="Genomic_DNA"/>
</dbReference>
<feature type="domain" description="RNase III" evidence="2">
    <location>
        <begin position="640"/>
        <end position="792"/>
    </location>
</feature>
<dbReference type="AlphaFoldDB" id="A0A1S8WKM7"/>
<feature type="domain" description="RNase III" evidence="2">
    <location>
        <begin position="446"/>
        <end position="574"/>
    </location>
</feature>
<proteinExistence type="predicted"/>
<dbReference type="CDD" id="cd00593">
    <property type="entry name" value="RIBOc"/>
    <property type="match status" value="2"/>
</dbReference>
<evidence type="ECO:0000313" key="3">
    <source>
        <dbReference type="EMBL" id="OON14981.1"/>
    </source>
</evidence>
<dbReference type="PROSITE" id="PS00517">
    <property type="entry name" value="RNASE_3_1"/>
    <property type="match status" value="1"/>
</dbReference>
<dbReference type="GO" id="GO:0004525">
    <property type="term" value="F:ribonuclease III activity"/>
    <property type="evidence" value="ECO:0007669"/>
    <property type="project" value="InterPro"/>
</dbReference>
<protein>
    <submittedName>
        <fullName evidence="3">RNase3 domain protein</fullName>
    </submittedName>
</protein>
<keyword evidence="1" id="KW-0378">Hydrolase</keyword>
<keyword evidence="4" id="KW-1185">Reference proteome</keyword>
<organism evidence="3 4">
    <name type="scientific">Opisthorchis viverrini</name>
    <name type="common">Southeast Asian liver fluke</name>
    <dbReference type="NCBI Taxonomy" id="6198"/>
    <lineage>
        <taxon>Eukaryota</taxon>
        <taxon>Metazoa</taxon>
        <taxon>Spiralia</taxon>
        <taxon>Lophotrochozoa</taxon>
        <taxon>Platyhelminthes</taxon>
        <taxon>Trematoda</taxon>
        <taxon>Digenea</taxon>
        <taxon>Opisthorchiida</taxon>
        <taxon>Opisthorchiata</taxon>
        <taxon>Opisthorchiidae</taxon>
        <taxon>Opisthorchis</taxon>
    </lineage>
</organism>
<dbReference type="InterPro" id="IPR000999">
    <property type="entry name" value="RNase_III_dom"/>
</dbReference>
<feature type="non-terminal residue" evidence="3">
    <location>
        <position position="918"/>
    </location>
</feature>
<gene>
    <name evidence="3" type="ORF">X801_09222</name>
</gene>
<dbReference type="PANTHER" id="PTHR14950:SF37">
    <property type="entry name" value="ENDORIBONUCLEASE DICER"/>
    <property type="match status" value="1"/>
</dbReference>
<dbReference type="SMART" id="SM00535">
    <property type="entry name" value="RIBOc"/>
    <property type="match status" value="2"/>
</dbReference>
<dbReference type="PROSITE" id="PS50142">
    <property type="entry name" value="RNASE_3_2"/>
    <property type="match status" value="2"/>
</dbReference>
<dbReference type="SUPFAM" id="SSF69065">
    <property type="entry name" value="RNase III domain-like"/>
    <property type="match status" value="2"/>
</dbReference>
<dbReference type="GO" id="GO:0006396">
    <property type="term" value="P:RNA processing"/>
    <property type="evidence" value="ECO:0007669"/>
    <property type="project" value="InterPro"/>
</dbReference>